<comment type="caution">
    <text evidence="2">The sequence shown here is derived from an EMBL/GenBank/DDBJ whole genome shotgun (WGS) entry which is preliminary data.</text>
</comment>
<proteinExistence type="predicted"/>
<protein>
    <submittedName>
        <fullName evidence="2">Uncharacterized protein</fullName>
    </submittedName>
</protein>
<name>A0ABQ9HML4_9NEOP</name>
<organism evidence="2 3">
    <name type="scientific">Dryococelus australis</name>
    <dbReference type="NCBI Taxonomy" id="614101"/>
    <lineage>
        <taxon>Eukaryota</taxon>
        <taxon>Metazoa</taxon>
        <taxon>Ecdysozoa</taxon>
        <taxon>Arthropoda</taxon>
        <taxon>Hexapoda</taxon>
        <taxon>Insecta</taxon>
        <taxon>Pterygota</taxon>
        <taxon>Neoptera</taxon>
        <taxon>Polyneoptera</taxon>
        <taxon>Phasmatodea</taxon>
        <taxon>Verophasmatodea</taxon>
        <taxon>Anareolatae</taxon>
        <taxon>Phasmatidae</taxon>
        <taxon>Eurycanthinae</taxon>
        <taxon>Dryococelus</taxon>
    </lineage>
</organism>
<reference evidence="2 3" key="1">
    <citation type="submission" date="2023-02" db="EMBL/GenBank/DDBJ databases">
        <title>LHISI_Scaffold_Assembly.</title>
        <authorList>
            <person name="Stuart O.P."/>
            <person name="Cleave R."/>
            <person name="Magrath M.J.L."/>
            <person name="Mikheyev A.S."/>
        </authorList>
    </citation>
    <scope>NUCLEOTIDE SEQUENCE [LARGE SCALE GENOMIC DNA]</scope>
    <source>
        <strain evidence="2">Daus_M_001</strain>
        <tissue evidence="2">Leg muscle</tissue>
    </source>
</reference>
<evidence type="ECO:0000313" key="3">
    <source>
        <dbReference type="Proteomes" id="UP001159363"/>
    </source>
</evidence>
<keyword evidence="3" id="KW-1185">Reference proteome</keyword>
<sequence length="116" mass="12952">MPDLKRQGTIQGTANYLKSYYLSSEAVTRQVVKVPEEESRKQVTVKATNIQGAKDTARPVVSGEARSIVVQPFDQDTPPRDSQEESPFRGFPTDGRGKVYSKAEEEVSTRQRKHVA</sequence>
<evidence type="ECO:0000313" key="2">
    <source>
        <dbReference type="EMBL" id="KAJ8885530.1"/>
    </source>
</evidence>
<feature type="region of interest" description="Disordered" evidence="1">
    <location>
        <begin position="54"/>
        <end position="116"/>
    </location>
</feature>
<feature type="compositionally biased region" description="Basic and acidic residues" evidence="1">
    <location>
        <begin position="95"/>
        <end position="109"/>
    </location>
</feature>
<dbReference type="EMBL" id="JARBHB010000004">
    <property type="protein sequence ID" value="KAJ8885530.1"/>
    <property type="molecule type" value="Genomic_DNA"/>
</dbReference>
<feature type="compositionally biased region" description="Basic and acidic residues" evidence="1">
    <location>
        <begin position="77"/>
        <end position="87"/>
    </location>
</feature>
<evidence type="ECO:0000256" key="1">
    <source>
        <dbReference type="SAM" id="MobiDB-lite"/>
    </source>
</evidence>
<accession>A0ABQ9HML4</accession>
<gene>
    <name evidence="2" type="ORF">PR048_011728</name>
</gene>
<dbReference type="Proteomes" id="UP001159363">
    <property type="component" value="Chromosome X"/>
</dbReference>